<proteinExistence type="predicted"/>
<evidence type="ECO:0000313" key="1">
    <source>
        <dbReference type="EMBL" id="MDP9651423.1"/>
    </source>
</evidence>
<dbReference type="AlphaFoldDB" id="A0AB73IN43"/>
<organism evidence="1 2">
    <name type="scientific">Paraburkholderia caledonica</name>
    <dbReference type="NCBI Taxonomy" id="134536"/>
    <lineage>
        <taxon>Bacteria</taxon>
        <taxon>Pseudomonadati</taxon>
        <taxon>Pseudomonadota</taxon>
        <taxon>Betaproteobacteria</taxon>
        <taxon>Burkholderiales</taxon>
        <taxon>Burkholderiaceae</taxon>
        <taxon>Paraburkholderia</taxon>
    </lineage>
</organism>
<evidence type="ECO:0000313" key="2">
    <source>
        <dbReference type="Proteomes" id="UP001229486"/>
    </source>
</evidence>
<comment type="caution">
    <text evidence="1">The sequence shown here is derived from an EMBL/GenBank/DDBJ whole genome shotgun (WGS) entry which is preliminary data.</text>
</comment>
<protein>
    <submittedName>
        <fullName evidence="1">Uncharacterized protein</fullName>
    </submittedName>
</protein>
<dbReference type="Proteomes" id="UP001229486">
    <property type="component" value="Unassembled WGS sequence"/>
</dbReference>
<dbReference type="EMBL" id="JAURTK010000020">
    <property type="protein sequence ID" value="MDP9651423.1"/>
    <property type="molecule type" value="Genomic_DNA"/>
</dbReference>
<sequence length="88" mass="9473">MDALQPSLTPPVLPDESTIWFSAYGFGWGYCAFALPAQTIRQKLGAGTESPNQLLLAFELGKRTVREAVGSKALPPSGERIMLSASDF</sequence>
<gene>
    <name evidence="1" type="ORF">J2793_006898</name>
</gene>
<accession>A0AB73IN43</accession>
<reference evidence="1" key="1">
    <citation type="submission" date="2023-07" db="EMBL/GenBank/DDBJ databases">
        <title>Sorghum-associated microbial communities from plants grown in Nebraska, USA.</title>
        <authorList>
            <person name="Schachtman D."/>
        </authorList>
    </citation>
    <scope>NUCLEOTIDE SEQUENCE</scope>
    <source>
        <strain evidence="1">DS1061</strain>
    </source>
</reference>
<name>A0AB73IN43_9BURK</name>